<comment type="pathway">
    <text evidence="5">One-carbon metabolism; tetrahydrofolate interconversion.</text>
</comment>
<comment type="subcellular location">
    <subcellularLocation>
        <location evidence="5">Cytoplasm</location>
    </subcellularLocation>
</comment>
<dbReference type="InterPro" id="IPR049943">
    <property type="entry name" value="Ser_HO-MeTrfase-like"/>
</dbReference>
<feature type="site" description="Plays an important role in substrate specificity" evidence="5">
    <location>
        <position position="221"/>
    </location>
</feature>
<dbReference type="NCBIfam" id="NF000586">
    <property type="entry name" value="PRK00011.1"/>
    <property type="match status" value="1"/>
</dbReference>
<evidence type="ECO:0000259" key="6">
    <source>
        <dbReference type="Pfam" id="PF00464"/>
    </source>
</evidence>
<comment type="subunit">
    <text evidence="5">Homodimer.</text>
</comment>
<feature type="domain" description="Serine hydroxymethyltransferase-like" evidence="6">
    <location>
        <begin position="9"/>
        <end position="372"/>
    </location>
</feature>
<dbReference type="InterPro" id="IPR015421">
    <property type="entry name" value="PyrdxlP-dep_Trfase_major"/>
</dbReference>
<evidence type="ECO:0000313" key="7">
    <source>
        <dbReference type="EMBL" id="MFC3110023.1"/>
    </source>
</evidence>
<gene>
    <name evidence="5 7" type="primary">glyA</name>
    <name evidence="7" type="ORF">ACFOFO_18995</name>
</gene>
<keyword evidence="8" id="KW-1185">Reference proteome</keyword>
<keyword evidence="3 5" id="KW-0028">Amino-acid biosynthesis</keyword>
<organism evidence="7 8">
    <name type="scientific">Undibacterium arcticum</name>
    <dbReference type="NCBI Taxonomy" id="1762892"/>
    <lineage>
        <taxon>Bacteria</taxon>
        <taxon>Pseudomonadati</taxon>
        <taxon>Pseudomonadota</taxon>
        <taxon>Betaproteobacteria</taxon>
        <taxon>Burkholderiales</taxon>
        <taxon>Oxalobacteraceae</taxon>
        <taxon>Undibacterium</taxon>
    </lineage>
</organism>
<dbReference type="InterPro" id="IPR015424">
    <property type="entry name" value="PyrdxlP-dep_Trfase"/>
</dbReference>
<evidence type="ECO:0000256" key="1">
    <source>
        <dbReference type="ARBA" id="ARBA00001933"/>
    </source>
</evidence>
<protein>
    <recommendedName>
        <fullName evidence="5">Serine hydroxymethyltransferase</fullName>
        <shortName evidence="5">SHMT</shortName>
        <shortName evidence="5">Serine methylase</shortName>
        <ecNumber evidence="5">2.1.2.1</ecNumber>
    </recommendedName>
</protein>
<comment type="similarity">
    <text evidence="5">Belongs to the SHMT family.</text>
</comment>
<dbReference type="InterPro" id="IPR039429">
    <property type="entry name" value="SHMT-like_dom"/>
</dbReference>
<dbReference type="PANTHER" id="PTHR11680">
    <property type="entry name" value="SERINE HYDROXYMETHYLTRANSFERASE"/>
    <property type="match status" value="1"/>
</dbReference>
<evidence type="ECO:0000256" key="2">
    <source>
        <dbReference type="ARBA" id="ARBA00022490"/>
    </source>
</evidence>
<dbReference type="EC" id="2.1.2.1" evidence="5"/>
<dbReference type="RefSeq" id="WP_390322468.1">
    <property type="nucleotide sequence ID" value="NZ_JBHRTP010000066.1"/>
</dbReference>
<comment type="cofactor">
    <cofactor evidence="1 5">
        <name>pyridoxal 5'-phosphate</name>
        <dbReference type="ChEBI" id="CHEBI:597326"/>
    </cofactor>
</comment>
<dbReference type="PIRSF" id="PIRSF000412">
    <property type="entry name" value="SHMT"/>
    <property type="match status" value="1"/>
</dbReference>
<keyword evidence="2 5" id="KW-0963">Cytoplasm</keyword>
<keyword evidence="5" id="KW-0554">One-carbon metabolism</keyword>
<evidence type="ECO:0000256" key="3">
    <source>
        <dbReference type="ARBA" id="ARBA00022605"/>
    </source>
</evidence>
<dbReference type="InterPro" id="IPR015422">
    <property type="entry name" value="PyrdxlP-dep_Trfase_small"/>
</dbReference>
<dbReference type="Gene3D" id="3.90.1150.10">
    <property type="entry name" value="Aspartate Aminotransferase, domain 1"/>
    <property type="match status" value="1"/>
</dbReference>
<dbReference type="Proteomes" id="UP001595530">
    <property type="component" value="Unassembled WGS sequence"/>
</dbReference>
<feature type="modified residue" description="N6-(pyridoxal phosphate)lysine" evidence="5">
    <location>
        <position position="222"/>
    </location>
</feature>
<dbReference type="EMBL" id="JBHRTP010000066">
    <property type="protein sequence ID" value="MFC3110023.1"/>
    <property type="molecule type" value="Genomic_DNA"/>
</dbReference>
<feature type="binding site" evidence="5">
    <location>
        <position position="113"/>
    </location>
    <ligand>
        <name>(6S)-5,6,7,8-tetrahydrofolate</name>
        <dbReference type="ChEBI" id="CHEBI:57453"/>
    </ligand>
</feature>
<dbReference type="PANTHER" id="PTHR11680:SF50">
    <property type="entry name" value="SERINE HYDROXYMETHYLTRANSFERASE"/>
    <property type="match status" value="1"/>
</dbReference>
<dbReference type="HAMAP" id="MF_00051">
    <property type="entry name" value="SHMT"/>
    <property type="match status" value="1"/>
</dbReference>
<comment type="catalytic activity">
    <reaction evidence="5">
        <text>(6R)-5,10-methylene-5,6,7,8-tetrahydrofolate + glycine + H2O = (6S)-5,6,7,8-tetrahydrofolate + L-serine</text>
        <dbReference type="Rhea" id="RHEA:15481"/>
        <dbReference type="ChEBI" id="CHEBI:15377"/>
        <dbReference type="ChEBI" id="CHEBI:15636"/>
        <dbReference type="ChEBI" id="CHEBI:33384"/>
        <dbReference type="ChEBI" id="CHEBI:57305"/>
        <dbReference type="ChEBI" id="CHEBI:57453"/>
        <dbReference type="EC" id="2.1.2.1"/>
    </reaction>
</comment>
<dbReference type="GO" id="GO:0004372">
    <property type="term" value="F:glycine hydroxymethyltransferase activity"/>
    <property type="evidence" value="ECO:0007669"/>
    <property type="project" value="UniProtKB-EC"/>
</dbReference>
<accession>A0ABV7F7F4</accession>
<reference evidence="8" key="1">
    <citation type="journal article" date="2019" name="Int. J. Syst. Evol. Microbiol.">
        <title>The Global Catalogue of Microorganisms (GCM) 10K type strain sequencing project: providing services to taxonomists for standard genome sequencing and annotation.</title>
        <authorList>
            <consortium name="The Broad Institute Genomics Platform"/>
            <consortium name="The Broad Institute Genome Sequencing Center for Infectious Disease"/>
            <person name="Wu L."/>
            <person name="Ma J."/>
        </authorList>
    </citation>
    <scope>NUCLEOTIDE SEQUENCE [LARGE SCALE GENOMIC DNA]</scope>
    <source>
        <strain evidence="8">KCTC 42986</strain>
    </source>
</reference>
<dbReference type="InterPro" id="IPR001085">
    <property type="entry name" value="Ser_HO-MeTrfase"/>
</dbReference>
<comment type="caution">
    <text evidence="5">Lacks conserved residue(s) required for the propagation of feature annotation.</text>
</comment>
<dbReference type="CDD" id="cd00378">
    <property type="entry name" value="SHMT"/>
    <property type="match status" value="1"/>
</dbReference>
<dbReference type="Gene3D" id="3.40.640.10">
    <property type="entry name" value="Type I PLP-dependent aspartate aminotransferase-like (Major domain)"/>
    <property type="match status" value="1"/>
</dbReference>
<proteinExistence type="inferred from homology"/>
<evidence type="ECO:0000256" key="5">
    <source>
        <dbReference type="HAMAP-Rule" id="MF_00051"/>
    </source>
</evidence>
<name>A0ABV7F7F4_9BURK</name>
<dbReference type="Pfam" id="PF00464">
    <property type="entry name" value="SHMT"/>
    <property type="match status" value="1"/>
</dbReference>
<evidence type="ECO:0000313" key="8">
    <source>
        <dbReference type="Proteomes" id="UP001595530"/>
    </source>
</evidence>
<comment type="function">
    <text evidence="5">Catalyzes the reversible interconversion of serine and glycine with tetrahydrofolate (THF) serving as the one-carbon carrier. This reaction serves as the major source of one-carbon groups required for the biosynthesis of purines, thymidylate, methionine, and other important biomolecules. Also exhibits THF-independent aldolase activity toward beta-hydroxyamino acids, producing glycine and aldehydes, via a retro-aldol mechanism.</text>
</comment>
<keyword evidence="4 5" id="KW-0663">Pyridoxal phosphate</keyword>
<comment type="pathway">
    <text evidence="5">Amino-acid biosynthesis; glycine biosynthesis; glycine from L-serine: step 1/1.</text>
</comment>
<comment type="caution">
    <text evidence="7">The sequence shown here is derived from an EMBL/GenBank/DDBJ whole genome shotgun (WGS) entry which is preliminary data.</text>
</comment>
<keyword evidence="5 7" id="KW-0808">Transferase</keyword>
<evidence type="ECO:0000256" key="4">
    <source>
        <dbReference type="ARBA" id="ARBA00022898"/>
    </source>
</evidence>
<sequence>MIHQHDAIAAFDPALWGAMVHESGYQEEHVTLIASENYASPRVLQAQASVLSNQYTAHHPNPADRIEQLALARVKQLFGAAYANVQPDSSAQANTAAYAALLNPGDTILGPSLAHGGHWADGAAASSSGRLYHVVHYGLHRQTGEIDYEQMHALARKHRPRLIVAVFSEQSRKLDFARLRAIADEVAAYLLVDIDHVVGLVAAGLYPNPVPIADIVTAGTHKTLRGPRGGVILARTNPKIEKKLDALVFPDAHGGPSMHVMAAKAVAFKEALDRSFIAYQCQVITNARAMVEIFLARGYKVVSGGTHNHMFVVDLAGKRISAKEAHLALGQAHIAVNNNAQAPCAARGIRIATPAVTTRRCKEPEVKLIAALVCDVLDRPGDESVIHHVREQVRQLCRHFPVYAEDCMPLARISRAA</sequence>
<dbReference type="SUPFAM" id="SSF53383">
    <property type="entry name" value="PLP-dependent transferases"/>
    <property type="match status" value="1"/>
</dbReference>